<dbReference type="InterPro" id="IPR032675">
    <property type="entry name" value="LRR_dom_sf"/>
</dbReference>
<gene>
    <name evidence="6" type="primary">LOC111354783</name>
</gene>
<dbReference type="GeneID" id="111354783"/>
<keyword evidence="1" id="KW-0433">Leucine-rich repeat</keyword>
<proteinExistence type="predicted"/>
<keyword evidence="4" id="KW-0732">Signal</keyword>
<evidence type="ECO:0000313" key="5">
    <source>
        <dbReference type="Proteomes" id="UP000301870"/>
    </source>
</evidence>
<evidence type="ECO:0000256" key="2">
    <source>
        <dbReference type="ARBA" id="ARBA00022737"/>
    </source>
</evidence>
<protein>
    <submittedName>
        <fullName evidence="6">Slit homolog 2 protein-like</fullName>
    </submittedName>
</protein>
<keyword evidence="3" id="KW-0812">Transmembrane</keyword>
<dbReference type="SMART" id="SM00369">
    <property type="entry name" value="LRR_TYP"/>
    <property type="match status" value="9"/>
</dbReference>
<accession>A0A9J7IUW5</accession>
<keyword evidence="5" id="KW-1185">Reference proteome</keyword>
<dbReference type="RefSeq" id="XP_022824135.1">
    <property type="nucleotide sequence ID" value="XM_022968367.1"/>
</dbReference>
<dbReference type="AlphaFoldDB" id="A0A9J7IUW5"/>
<dbReference type="PANTHER" id="PTHR24366">
    <property type="entry name" value="IG(IMMUNOGLOBULIN) AND LRR(LEUCINE RICH REPEAT) DOMAINS"/>
    <property type="match status" value="1"/>
</dbReference>
<dbReference type="OrthoDB" id="72369at2759"/>
<dbReference type="KEGG" id="sliu:111354783"/>
<keyword evidence="2" id="KW-0677">Repeat</keyword>
<evidence type="ECO:0000256" key="4">
    <source>
        <dbReference type="SAM" id="SignalP"/>
    </source>
</evidence>
<dbReference type="Pfam" id="PF13855">
    <property type="entry name" value="LRR_8"/>
    <property type="match status" value="2"/>
</dbReference>
<sequence>MVSCKLLSFSAFFVLSVSVKLSVTQVDVGTDTTSPDPLSTTICTTCSCADGVVNCMNLNLTTFFEIPDWDGLKDFKPLSVNLSQNSITHISRISKLPIRELNLSNCDIQTIEDGSFIYLEDLAILDLSNNKISTSAINKKVFAGPLGILGPVNFKNMQYLSLANNDLHSLAQDLFLFMPDLLHLDLSDNPLAFIDQVTMGAISDLKYLRELRLSNCELETLPDGLLRRQRKLRRLDLSNNRFTTIPAVLKEAPSLVYLNLDRTPIQTLDSSASLGNLTKLQELSLSRLSRLQNVSAGALAGLGDLVILRMNYNPRLTNLDPDFLVSKNEDDEELWPNLRELYLNNNNLSTIDSGILDNWKELVAADFSTNPFICDCKNQWVVDVLVPLLVTMSANSTINNMVCKKPAELKGLTFGQLNEASKTLVCSEAESITEVQVSNMAIILGIMIGIVVTFPMVLVLVLLWRRGFFSRLREGKPDYDEEAEDL</sequence>
<evidence type="ECO:0000256" key="1">
    <source>
        <dbReference type="ARBA" id="ARBA00022614"/>
    </source>
</evidence>
<dbReference type="Pfam" id="PF00560">
    <property type="entry name" value="LRR_1"/>
    <property type="match status" value="1"/>
</dbReference>
<dbReference type="InterPro" id="IPR003591">
    <property type="entry name" value="Leu-rich_rpt_typical-subtyp"/>
</dbReference>
<dbReference type="Gene3D" id="3.80.10.10">
    <property type="entry name" value="Ribonuclease Inhibitor"/>
    <property type="match status" value="3"/>
</dbReference>
<keyword evidence="3" id="KW-1133">Transmembrane helix</keyword>
<feature type="signal peptide" evidence="4">
    <location>
        <begin position="1"/>
        <end position="18"/>
    </location>
</feature>
<feature type="transmembrane region" description="Helical" evidence="3">
    <location>
        <begin position="440"/>
        <end position="464"/>
    </location>
</feature>
<dbReference type="PROSITE" id="PS51450">
    <property type="entry name" value="LRR"/>
    <property type="match status" value="2"/>
</dbReference>
<organism evidence="5 6">
    <name type="scientific">Spodoptera litura</name>
    <name type="common">Asian cotton leafworm</name>
    <dbReference type="NCBI Taxonomy" id="69820"/>
    <lineage>
        <taxon>Eukaryota</taxon>
        <taxon>Metazoa</taxon>
        <taxon>Ecdysozoa</taxon>
        <taxon>Arthropoda</taxon>
        <taxon>Hexapoda</taxon>
        <taxon>Insecta</taxon>
        <taxon>Pterygota</taxon>
        <taxon>Neoptera</taxon>
        <taxon>Endopterygota</taxon>
        <taxon>Lepidoptera</taxon>
        <taxon>Glossata</taxon>
        <taxon>Ditrysia</taxon>
        <taxon>Noctuoidea</taxon>
        <taxon>Noctuidae</taxon>
        <taxon>Amphipyrinae</taxon>
        <taxon>Spodoptera</taxon>
    </lineage>
</organism>
<reference evidence="6" key="1">
    <citation type="submission" date="2025-08" db="UniProtKB">
        <authorList>
            <consortium name="RefSeq"/>
        </authorList>
    </citation>
    <scope>IDENTIFICATION</scope>
    <source>
        <strain evidence="6">Ishihara</strain>
        <tissue evidence="6">Whole body</tissue>
    </source>
</reference>
<dbReference type="InterPro" id="IPR001611">
    <property type="entry name" value="Leu-rich_rpt"/>
</dbReference>
<evidence type="ECO:0000256" key="3">
    <source>
        <dbReference type="SAM" id="Phobius"/>
    </source>
</evidence>
<evidence type="ECO:0000313" key="6">
    <source>
        <dbReference type="RefSeq" id="XP_022824135.1"/>
    </source>
</evidence>
<dbReference type="Proteomes" id="UP000301870">
    <property type="component" value="Chromosome 19"/>
</dbReference>
<feature type="chain" id="PRO_5039926621" evidence="4">
    <location>
        <begin position="19"/>
        <end position="486"/>
    </location>
</feature>
<dbReference type="InterPro" id="IPR018184">
    <property type="entry name" value="Integrin_alpha_C_CS"/>
</dbReference>
<dbReference type="PROSITE" id="PS00242">
    <property type="entry name" value="INTEGRIN_ALPHA"/>
    <property type="match status" value="1"/>
</dbReference>
<dbReference type="PANTHER" id="PTHR24366:SF96">
    <property type="entry name" value="LEUCINE RICH REPEAT CONTAINING 53"/>
    <property type="match status" value="1"/>
</dbReference>
<keyword evidence="3" id="KW-0472">Membrane</keyword>
<name>A0A9J7IUW5_SPOLT</name>
<dbReference type="SUPFAM" id="SSF52058">
    <property type="entry name" value="L domain-like"/>
    <property type="match status" value="1"/>
</dbReference>